<feature type="compositionally biased region" description="Polar residues" evidence="1">
    <location>
        <begin position="332"/>
        <end position="341"/>
    </location>
</feature>
<feature type="compositionally biased region" description="Low complexity" evidence="1">
    <location>
        <begin position="919"/>
        <end position="928"/>
    </location>
</feature>
<feature type="region of interest" description="Disordered" evidence="1">
    <location>
        <begin position="919"/>
        <end position="939"/>
    </location>
</feature>
<feature type="region of interest" description="Disordered" evidence="1">
    <location>
        <begin position="808"/>
        <end position="897"/>
    </location>
</feature>
<feature type="region of interest" description="Disordered" evidence="1">
    <location>
        <begin position="505"/>
        <end position="705"/>
    </location>
</feature>
<feature type="region of interest" description="Disordered" evidence="1">
    <location>
        <begin position="34"/>
        <end position="164"/>
    </location>
</feature>
<feature type="compositionally biased region" description="Polar residues" evidence="1">
    <location>
        <begin position="98"/>
        <end position="112"/>
    </location>
</feature>
<feature type="region of interest" description="Disordered" evidence="1">
    <location>
        <begin position="1"/>
        <end position="20"/>
    </location>
</feature>
<dbReference type="Proteomes" id="UP000266272">
    <property type="component" value="Unassembled WGS sequence"/>
</dbReference>
<feature type="compositionally biased region" description="Basic and acidic residues" evidence="1">
    <location>
        <begin position="1045"/>
        <end position="1054"/>
    </location>
</feature>
<keyword evidence="3" id="KW-1185">Reference proteome</keyword>
<feature type="compositionally biased region" description="Basic and acidic residues" evidence="1">
    <location>
        <begin position="649"/>
        <end position="659"/>
    </location>
</feature>
<feature type="compositionally biased region" description="Polar residues" evidence="1">
    <location>
        <begin position="1012"/>
        <end position="1022"/>
    </location>
</feature>
<feature type="compositionally biased region" description="Polar residues" evidence="1">
    <location>
        <begin position="825"/>
        <end position="839"/>
    </location>
</feature>
<evidence type="ECO:0000313" key="2">
    <source>
        <dbReference type="EMBL" id="RFU80910.1"/>
    </source>
</evidence>
<evidence type="ECO:0000313" key="3">
    <source>
        <dbReference type="Proteomes" id="UP000266272"/>
    </source>
</evidence>
<feature type="compositionally biased region" description="Low complexity" evidence="1">
    <location>
        <begin position="144"/>
        <end position="163"/>
    </location>
</feature>
<feature type="compositionally biased region" description="Basic and acidic residues" evidence="1">
    <location>
        <begin position="116"/>
        <end position="143"/>
    </location>
</feature>
<feature type="compositionally biased region" description="Polar residues" evidence="1">
    <location>
        <begin position="560"/>
        <end position="576"/>
    </location>
</feature>
<feature type="compositionally biased region" description="Polar residues" evidence="1">
    <location>
        <begin position="621"/>
        <end position="643"/>
    </location>
</feature>
<feature type="region of interest" description="Disordered" evidence="1">
    <location>
        <begin position="308"/>
        <end position="354"/>
    </location>
</feature>
<evidence type="ECO:0000256" key="1">
    <source>
        <dbReference type="SAM" id="MobiDB-lite"/>
    </source>
</evidence>
<dbReference type="EMBL" id="PXOA01000080">
    <property type="protein sequence ID" value="RFU80910.1"/>
    <property type="molecule type" value="Genomic_DNA"/>
</dbReference>
<organism evidence="2 3">
    <name type="scientific">Trichoderma arundinaceum</name>
    <dbReference type="NCBI Taxonomy" id="490622"/>
    <lineage>
        <taxon>Eukaryota</taxon>
        <taxon>Fungi</taxon>
        <taxon>Dikarya</taxon>
        <taxon>Ascomycota</taxon>
        <taxon>Pezizomycotina</taxon>
        <taxon>Sordariomycetes</taxon>
        <taxon>Hypocreomycetidae</taxon>
        <taxon>Hypocreales</taxon>
        <taxon>Hypocreaceae</taxon>
        <taxon>Trichoderma</taxon>
    </lineage>
</organism>
<accession>A0A395NXS9</accession>
<dbReference type="AlphaFoldDB" id="A0A395NXS9"/>
<feature type="compositionally biased region" description="Basic residues" evidence="1">
    <location>
        <begin position="1"/>
        <end position="11"/>
    </location>
</feature>
<gene>
    <name evidence="2" type="ORF">TARUN_1305</name>
</gene>
<feature type="region of interest" description="Disordered" evidence="1">
    <location>
        <begin position="959"/>
        <end position="1060"/>
    </location>
</feature>
<name>A0A395NXS9_TRIAR</name>
<feature type="compositionally biased region" description="Polar residues" evidence="1">
    <location>
        <begin position="69"/>
        <end position="81"/>
    </location>
</feature>
<comment type="caution">
    <text evidence="2">The sequence shown here is derived from an EMBL/GenBank/DDBJ whole genome shotgun (WGS) entry which is preliminary data.</text>
</comment>
<sequence>MGGSKKNRRKNPANDSGVDLLSLAFNLPTRRDIERADREAAQHQIHTQSIRIQYDPGEDESSDTESSTVLQNVGKPSTQLADETPKARKSSKSPPHPQATQSKSILQLPTLKNRQKRVDHEILPTRRSSKRETSKSPKARERSSSSPASIRAPSPASSIPSSATFPGATSKHFLKAANIAPSDASIRPLQPDIGKGAHPQEYYQPLFAFPTVPMYPPAQYYSAVTKNNPTSDCNPYVPHSMYSRPSTPTNTYQSPQQPSLISQEVQHIQGKLDEVVIKLSKYPEDKTLKGELSSLQTELNTRLNSLLGMEPPKESNVPEASGPHNPKVQKPKSANFQSQHITQRETSPERKTRHHLCTDCGQVRSSNYHSKHPIIPGGKPSTNYCEDCFEKNVENGVLKYHFCYGCGIARSKVFHQYHPISKGDRPFPNYCSVCIEEIRRAETIADVSMVNFAPSRSHENNAHSNTIRDRPLSNKPIESLKLCQGSNSQENQLNVLLFSAHLDGNKTSSHEQKKTPQPVKLSTMGPQLSPTNSSPGSPYYPVRSTGASQRRAERSPLASPGSQYCSSPDTPTTPRYQSPYVEDVTSPVQEVNQRSEDYQRHSKGSSSHNQDDTSHPMATGRQKSQDGGQYYATRSPNYDTSQEVSDDSTEGHASTDDSAHSAGSKSVKFRPKVDVRLSDSRTSSNASSHAKILEEDIKPDDDTVPSRMGVYGTSPVKSQNGYYARAQGNHSASTSSFAGENGYNDSILERSYRGAFSKDSPASSWMPPTSNIGGEHWYSKPTAYHPTTSPSMESFTGFRPGSHSTFNYGSSGGVGGENGLPPFRTSRSAFSPSGPNSTAAFEGSSGDGQESQMPSLSPSSSSKIQPFPDSKSKSWKSYTSPYAGGQNAESSFRKASPWNNFPSRFDSECYTMQDDSSFSQSAFSDYSQPSSNPYYEPRKRPFPDLNDYCSFGAPAPRVPGKWAKEYQSTTRTPKKTPYWIPEPIIEEPDSPVSSPGKRAKMLEFNEIDISPASASNVATESSPDSEDGSSAHTKHIFQSDDDSDKENTLGKSRPDTPSLD</sequence>
<dbReference type="STRING" id="490622.A0A395NXS9"/>
<feature type="compositionally biased region" description="Low complexity" evidence="1">
    <location>
        <begin position="849"/>
        <end position="868"/>
    </location>
</feature>
<feature type="compositionally biased region" description="Polar residues" evidence="1">
    <location>
        <begin position="524"/>
        <end position="536"/>
    </location>
</feature>
<proteinExistence type="predicted"/>
<protein>
    <submittedName>
        <fullName evidence="2">Uncharacterized protein</fullName>
    </submittedName>
</protein>
<reference evidence="2 3" key="1">
    <citation type="journal article" date="2018" name="PLoS Pathog.">
        <title>Evolution of structural diversity of trichothecenes, a family of toxins produced by plant pathogenic and entomopathogenic fungi.</title>
        <authorList>
            <person name="Proctor R.H."/>
            <person name="McCormick S.P."/>
            <person name="Kim H.S."/>
            <person name="Cardoza R.E."/>
            <person name="Stanley A.M."/>
            <person name="Lindo L."/>
            <person name="Kelly A."/>
            <person name="Brown D.W."/>
            <person name="Lee T."/>
            <person name="Vaughan M.M."/>
            <person name="Alexander N.J."/>
            <person name="Busman M."/>
            <person name="Gutierrez S."/>
        </authorList>
    </citation>
    <scope>NUCLEOTIDE SEQUENCE [LARGE SCALE GENOMIC DNA]</scope>
    <source>
        <strain evidence="2 3">IBT 40837</strain>
    </source>
</reference>
<dbReference type="OrthoDB" id="5415512at2759"/>